<dbReference type="RefSeq" id="WP_093952197.1">
    <property type="nucleotide sequence ID" value="NZ_NMUL01000043.1"/>
</dbReference>
<evidence type="ECO:0000256" key="1">
    <source>
        <dbReference type="SAM" id="MobiDB-lite"/>
    </source>
</evidence>
<dbReference type="Proteomes" id="UP000215199">
    <property type="component" value="Unassembled WGS sequence"/>
</dbReference>
<feature type="region of interest" description="Disordered" evidence="1">
    <location>
        <begin position="124"/>
        <end position="152"/>
    </location>
</feature>
<proteinExistence type="predicted"/>
<comment type="caution">
    <text evidence="2">The sequence shown here is derived from an EMBL/GenBank/DDBJ whole genome shotgun (WGS) entry which is preliminary data.</text>
</comment>
<keyword evidence="3" id="KW-1185">Reference proteome</keyword>
<evidence type="ECO:0000313" key="2">
    <source>
        <dbReference type="EMBL" id="OXM61903.1"/>
    </source>
</evidence>
<protein>
    <submittedName>
        <fullName evidence="2">Uncharacterized protein</fullName>
    </submittedName>
</protein>
<organism evidence="2 3">
    <name type="scientific">Amycolatopsis vastitatis</name>
    <dbReference type="NCBI Taxonomy" id="1905142"/>
    <lineage>
        <taxon>Bacteria</taxon>
        <taxon>Bacillati</taxon>
        <taxon>Actinomycetota</taxon>
        <taxon>Actinomycetes</taxon>
        <taxon>Pseudonocardiales</taxon>
        <taxon>Pseudonocardiaceae</taxon>
        <taxon>Amycolatopsis</taxon>
    </lineage>
</organism>
<evidence type="ECO:0000313" key="3">
    <source>
        <dbReference type="Proteomes" id="UP000215199"/>
    </source>
</evidence>
<sequence length="170" mass="18680">MREPTMTAARLDELLAEAGTEPCALAREALAAGTPAEFQNGTQPLVPMRSLFSRRENRSRRSGQGSVGFEAALRALGTYPGASLARATIDDRQRDRYFFELFLTPDLTRVVACFGVARPSRDGVRHPDGIGRASAGTQNSCRSSRPPRPRRIWPRRWNGLGGIRAPATSW</sequence>
<dbReference type="OrthoDB" id="3784113at2"/>
<dbReference type="EMBL" id="NMUL01000043">
    <property type="protein sequence ID" value="OXM61903.1"/>
    <property type="molecule type" value="Genomic_DNA"/>
</dbReference>
<dbReference type="AlphaFoldDB" id="A0A229SSP1"/>
<accession>A0A229SSP1</accession>
<reference evidence="3" key="1">
    <citation type="submission" date="2017-07" db="EMBL/GenBank/DDBJ databases">
        <title>Comparative genome mining reveals phylogenetic distribution patterns of secondary metabolites in Amycolatopsis.</title>
        <authorList>
            <person name="Adamek M."/>
            <person name="Alanjary M."/>
            <person name="Sales-Ortells H."/>
            <person name="Goodfellow M."/>
            <person name="Bull A.T."/>
            <person name="Kalinowski J."/>
            <person name="Ziemert N."/>
        </authorList>
    </citation>
    <scope>NUCLEOTIDE SEQUENCE [LARGE SCALE GENOMIC DNA]</scope>
    <source>
        <strain evidence="3">H5</strain>
    </source>
</reference>
<name>A0A229SSP1_9PSEU</name>
<gene>
    <name evidence="2" type="ORF">CF165_36770</name>
</gene>
<feature type="region of interest" description="Disordered" evidence="1">
    <location>
        <begin position="36"/>
        <end position="65"/>
    </location>
</feature>